<name>A0A834XV59_APHGI</name>
<dbReference type="GO" id="GO:0003777">
    <property type="term" value="F:microtubule motor activity"/>
    <property type="evidence" value="ECO:0007669"/>
    <property type="project" value="InterPro"/>
</dbReference>
<keyword evidence="16" id="KW-0963">Cytoplasm</keyword>
<feature type="compositionally biased region" description="Acidic residues" evidence="25">
    <location>
        <begin position="948"/>
        <end position="963"/>
    </location>
</feature>
<keyword evidence="10 26" id="KW-1133">Transmembrane helix</keyword>
<evidence type="ECO:0000256" key="20">
    <source>
        <dbReference type="ARBA" id="ARBA00061606"/>
    </source>
</evidence>
<keyword evidence="8 23" id="KW-0547">Nucleotide-binding</keyword>
<feature type="binding site" evidence="23">
    <location>
        <begin position="574"/>
        <end position="581"/>
    </location>
    <ligand>
        <name>ATP</name>
        <dbReference type="ChEBI" id="CHEBI:30616"/>
    </ligand>
</feature>
<evidence type="ECO:0000256" key="7">
    <source>
        <dbReference type="ARBA" id="ARBA00022729"/>
    </source>
</evidence>
<evidence type="ECO:0000256" key="5">
    <source>
        <dbReference type="ARBA" id="ARBA00022692"/>
    </source>
</evidence>
<feature type="region of interest" description="Disordered" evidence="25">
    <location>
        <begin position="438"/>
        <end position="461"/>
    </location>
</feature>
<evidence type="ECO:0000256" key="8">
    <source>
        <dbReference type="ARBA" id="ARBA00022741"/>
    </source>
</evidence>
<keyword evidence="14 23" id="KW-0505">Motor protein</keyword>
<evidence type="ECO:0000256" key="23">
    <source>
        <dbReference type="PROSITE-ProRule" id="PRU00283"/>
    </source>
</evidence>
<dbReference type="InterPro" id="IPR006029">
    <property type="entry name" value="Neurotrans-gated_channel_TM"/>
</dbReference>
<dbReference type="SMART" id="SM00129">
    <property type="entry name" value="KISc"/>
    <property type="match status" value="1"/>
</dbReference>
<feature type="coiled-coil region" evidence="24">
    <location>
        <begin position="836"/>
        <end position="899"/>
    </location>
</feature>
<dbReference type="PANTHER" id="PTHR47968">
    <property type="entry name" value="CENTROMERE PROTEIN E"/>
    <property type="match status" value="1"/>
</dbReference>
<keyword evidence="11 24" id="KW-0175">Coiled coil</keyword>
<evidence type="ECO:0000259" key="27">
    <source>
        <dbReference type="PROSITE" id="PS50067"/>
    </source>
</evidence>
<dbReference type="InterPro" id="IPR038050">
    <property type="entry name" value="Neuro_actylchol_rec"/>
</dbReference>
<organism evidence="28 29">
    <name type="scientific">Aphidius gifuensis</name>
    <name type="common">Parasitoid wasp</name>
    <dbReference type="NCBI Taxonomy" id="684658"/>
    <lineage>
        <taxon>Eukaryota</taxon>
        <taxon>Metazoa</taxon>
        <taxon>Ecdysozoa</taxon>
        <taxon>Arthropoda</taxon>
        <taxon>Hexapoda</taxon>
        <taxon>Insecta</taxon>
        <taxon>Pterygota</taxon>
        <taxon>Neoptera</taxon>
        <taxon>Endopterygota</taxon>
        <taxon>Hymenoptera</taxon>
        <taxon>Apocrita</taxon>
        <taxon>Ichneumonoidea</taxon>
        <taxon>Braconidae</taxon>
        <taxon>Aphidiinae</taxon>
        <taxon>Aphidius</taxon>
    </lineage>
</organism>
<dbReference type="InterPro" id="IPR036734">
    <property type="entry name" value="Neur_chan_lig-bd_sf"/>
</dbReference>
<accession>A0A834XV59</accession>
<dbReference type="CDD" id="cd18987">
    <property type="entry name" value="LGIC_ECD_anion"/>
    <property type="match status" value="1"/>
</dbReference>
<dbReference type="PRINTS" id="PR00380">
    <property type="entry name" value="KINESINHEAVY"/>
</dbReference>
<dbReference type="Proteomes" id="UP000639338">
    <property type="component" value="Unassembled WGS sequence"/>
</dbReference>
<dbReference type="Pfam" id="PF00225">
    <property type="entry name" value="Kinesin"/>
    <property type="match status" value="1"/>
</dbReference>
<keyword evidence="29" id="KW-1185">Reference proteome</keyword>
<dbReference type="PANTHER" id="PTHR47968:SF13">
    <property type="entry name" value="KINESIN-LIKE PROTEIN KIF19 ISOFORM X1"/>
    <property type="match status" value="1"/>
</dbReference>
<comment type="subcellular location">
    <subcellularLocation>
        <location evidence="2">Cell membrane</location>
        <topology evidence="2">Multi-pass membrane protein</topology>
    </subcellularLocation>
    <subcellularLocation>
        <location evidence="1">Cytoplasm</location>
        <location evidence="1">Cytoskeleton</location>
    </subcellularLocation>
</comment>
<dbReference type="EMBL" id="JACMRX010000003">
    <property type="protein sequence ID" value="KAF7993102.1"/>
    <property type="molecule type" value="Genomic_DNA"/>
</dbReference>
<feature type="transmembrane region" description="Helical" evidence="26">
    <location>
        <begin position="275"/>
        <end position="294"/>
    </location>
</feature>
<dbReference type="InterPro" id="IPR018000">
    <property type="entry name" value="Neurotransmitter_ion_chnl_CS"/>
</dbReference>
<keyword evidence="5 26" id="KW-0812">Transmembrane</keyword>
<keyword evidence="13 26" id="KW-0472">Membrane</keyword>
<proteinExistence type="inferred from homology"/>
<evidence type="ECO:0000256" key="22">
    <source>
        <dbReference type="ARBA" id="ARBA00082029"/>
    </source>
</evidence>
<dbReference type="GO" id="GO:0007018">
    <property type="term" value="P:microtubule-based movement"/>
    <property type="evidence" value="ECO:0007669"/>
    <property type="project" value="InterPro"/>
</dbReference>
<dbReference type="AlphaFoldDB" id="A0A834XV59"/>
<evidence type="ECO:0000256" key="14">
    <source>
        <dbReference type="ARBA" id="ARBA00023175"/>
    </source>
</evidence>
<feature type="region of interest" description="Disordered" evidence="25">
    <location>
        <begin position="935"/>
        <end position="963"/>
    </location>
</feature>
<keyword evidence="16" id="KW-0206">Cytoskeleton</keyword>
<dbReference type="GO" id="GO:0008017">
    <property type="term" value="F:microtubule binding"/>
    <property type="evidence" value="ECO:0007669"/>
    <property type="project" value="InterPro"/>
</dbReference>
<dbReference type="GO" id="GO:0005874">
    <property type="term" value="C:microtubule"/>
    <property type="evidence" value="ECO:0007669"/>
    <property type="project" value="UniProtKB-KW"/>
</dbReference>
<evidence type="ECO:0000256" key="13">
    <source>
        <dbReference type="ARBA" id="ARBA00023136"/>
    </source>
</evidence>
<evidence type="ECO:0000256" key="26">
    <source>
        <dbReference type="SAM" id="Phobius"/>
    </source>
</evidence>
<dbReference type="InterPro" id="IPR036961">
    <property type="entry name" value="Kinesin_motor_dom_sf"/>
</dbReference>
<dbReference type="InterPro" id="IPR006202">
    <property type="entry name" value="Neur_chan_lig-bd"/>
</dbReference>
<evidence type="ECO:0000256" key="1">
    <source>
        <dbReference type="ARBA" id="ARBA00004245"/>
    </source>
</evidence>
<evidence type="ECO:0000256" key="9">
    <source>
        <dbReference type="ARBA" id="ARBA00022840"/>
    </source>
</evidence>
<dbReference type="GO" id="GO:0005524">
    <property type="term" value="F:ATP binding"/>
    <property type="evidence" value="ECO:0007669"/>
    <property type="project" value="UniProtKB-UniRule"/>
</dbReference>
<dbReference type="GO" id="GO:0005230">
    <property type="term" value="F:extracellular ligand-gated monoatomic ion channel activity"/>
    <property type="evidence" value="ECO:0007669"/>
    <property type="project" value="InterPro"/>
</dbReference>
<evidence type="ECO:0000256" key="10">
    <source>
        <dbReference type="ARBA" id="ARBA00022989"/>
    </source>
</evidence>
<dbReference type="InterPro" id="IPR019821">
    <property type="entry name" value="Kinesin_motor_CS"/>
</dbReference>
<evidence type="ECO:0000256" key="21">
    <source>
        <dbReference type="ARBA" id="ARBA00073427"/>
    </source>
</evidence>
<dbReference type="OrthoDB" id="3176171at2759"/>
<protein>
    <recommendedName>
        <fullName evidence="21">pH-sensitive chloride channel 2</fullName>
    </recommendedName>
    <alternativeName>
        <fullName evidence="22">Ligand-gated chloride channel protein hodor</fullName>
    </alternativeName>
</protein>
<dbReference type="SUPFAM" id="SSF52540">
    <property type="entry name" value="P-loop containing nucleoside triphosphate hydrolases"/>
    <property type="match status" value="1"/>
</dbReference>
<evidence type="ECO:0000256" key="4">
    <source>
        <dbReference type="ARBA" id="ARBA00022475"/>
    </source>
</evidence>
<sequence length="1220" mass="139694">MLCNRNIIIFLIFLVINVIDFASSIISPTSAATTNCPILDGASHLTQTELLQELTNECRYDKLMRPPGEINASDPIHVVCRANIYTIKSNMAKTLQFDVHMMLQFRYRDPRLRYANIAPGFTQIIGGQAANDMIWTPTVFVANERSSAIMGNSVKDLLLSIDPTGMVILNTRLEATLNCGMRLEKFPFDVQECPLVFESWTHNVHDMKLDWDESPVVLAKELHLTEYRLVEKWVNDTETSYTAAQQHYGHFAGNFSSISITFKLAREMGFFVMDYYIPSILIVVISWVSFWLHADASPPRIVLGTNTILAFMTLASKVENSLPKVSYIKASEIWFLGCTIFLFAAMVEFAFVNTIYRRKKNVPLKKVNSKYILKSTLTPRLARKQFQKNTTGLERSRSWSSLDHGNHIEHDYTSQNYLTVHSFPSTINIPSVRIEDNNEKEKDCSGSVETLESPPRTRKSFARRPTLAKLSNFTTMTPQQVAQWIDKRSRIVAVRIKPLRIDETGPRALHAVNNKTVMLDDLEMEKQKRNTPRRYLYDLVLGEESTQEEVYEGTTKTLVQDIINGYNATVFAYGATGAGKTHTMVGNPSDPGIMVRALNDIFLARKQIPEAVDFEVTMSYLEIYNENIRDLLNPNTGYLELRDESRGRNVQVPGLTELSTNSTEEVMKILQRGNIARTVEPTSANETSSRSHALLSVSVKQTTRPASSKDIRHRARVKHGRLFMIDLAGSERLKQTKNHGKRLQEGAHINRSLLALGNCITALSVGARYVNYRDSKLTRLLKDALGGNCRTVMIANVSPALIHKEESKNTLMYADRANRITNKVERNTIVDVNYHVTQYRDIISDLKNEISRLRTKVNDPINNTKNITKEIDTTKSSDLRNLREKIVSAFKEQMRLRRKLMELDSHLLGLNIAAEQQHAIISHWESRNNKLYRSNKSMQKRKSSADSQFDEADNEDSADDREIDDLTVQSAWNELNEINKEQERYSEMRSLTERELENCRQKSTALEDELPSRINSEEEKELLALMLRVHELEADKMMLQSERLVKQHELRRRELLLLRYDRQRQISDEIITRQRRIMEDGRILLPSDLQELYVMYQQEIHAAAYNDSNLVDLSVSSMLFNNRLPPISSRSMHFDSMDDNRITSSSTDSDWESPLPIIPEPREQEDPDMIQVVKNSSNILFPPISSSSSSNYVENKLRRIASDHNVNARIKKNQRGLRLS</sequence>
<dbReference type="PROSITE" id="PS00236">
    <property type="entry name" value="NEUROTR_ION_CHANNEL"/>
    <property type="match status" value="1"/>
</dbReference>
<keyword evidence="15" id="KW-0325">Glycoprotein</keyword>
<evidence type="ECO:0000256" key="6">
    <source>
        <dbReference type="ARBA" id="ARBA00022701"/>
    </source>
</evidence>
<dbReference type="PROSITE" id="PS00411">
    <property type="entry name" value="KINESIN_MOTOR_1"/>
    <property type="match status" value="1"/>
</dbReference>
<evidence type="ECO:0000256" key="25">
    <source>
        <dbReference type="SAM" id="MobiDB-lite"/>
    </source>
</evidence>
<dbReference type="InterPro" id="IPR027417">
    <property type="entry name" value="P-loop_NTPase"/>
</dbReference>
<dbReference type="SUPFAM" id="SSF90112">
    <property type="entry name" value="Neurotransmitter-gated ion-channel transmembrane pore"/>
    <property type="match status" value="1"/>
</dbReference>
<dbReference type="PROSITE" id="PS50067">
    <property type="entry name" value="KINESIN_MOTOR_2"/>
    <property type="match status" value="1"/>
</dbReference>
<evidence type="ECO:0000256" key="3">
    <source>
        <dbReference type="ARBA" id="ARBA00022448"/>
    </source>
</evidence>
<dbReference type="Gene3D" id="3.40.850.10">
    <property type="entry name" value="Kinesin motor domain"/>
    <property type="match status" value="1"/>
</dbReference>
<evidence type="ECO:0000256" key="18">
    <source>
        <dbReference type="ARBA" id="ARBA00023303"/>
    </source>
</evidence>
<evidence type="ECO:0000256" key="17">
    <source>
        <dbReference type="ARBA" id="ARBA00023286"/>
    </source>
</evidence>
<evidence type="ECO:0000313" key="28">
    <source>
        <dbReference type="EMBL" id="KAF7993102.1"/>
    </source>
</evidence>
<keyword evidence="9 23" id="KW-0067">ATP-binding</keyword>
<keyword evidence="17" id="KW-1071">Ligand-gated ion channel</keyword>
<comment type="similarity">
    <text evidence="23">Belongs to the TRAFAC class myosin-kinesin ATPase superfamily. Kinesin family.</text>
</comment>
<keyword evidence="7" id="KW-0732">Signal</keyword>
<dbReference type="Pfam" id="PF02932">
    <property type="entry name" value="Neur_chan_memb"/>
    <property type="match status" value="1"/>
</dbReference>
<evidence type="ECO:0000256" key="11">
    <source>
        <dbReference type="ARBA" id="ARBA00023054"/>
    </source>
</evidence>
<feature type="domain" description="Kinesin motor" evidence="27">
    <location>
        <begin position="489"/>
        <end position="820"/>
    </location>
</feature>
<comment type="catalytic activity">
    <reaction evidence="19">
        <text>chloride(in) = chloride(out)</text>
        <dbReference type="Rhea" id="RHEA:29823"/>
        <dbReference type="ChEBI" id="CHEBI:17996"/>
    </reaction>
    <physiologicalReaction direction="left-to-right" evidence="19">
        <dbReference type="Rhea" id="RHEA:29824"/>
    </physiologicalReaction>
</comment>
<evidence type="ECO:0000256" key="2">
    <source>
        <dbReference type="ARBA" id="ARBA00004651"/>
    </source>
</evidence>
<gene>
    <name evidence="28" type="ORF">HCN44_005883</name>
</gene>
<dbReference type="FunFam" id="2.70.170.10:FF:000042">
    <property type="entry name" value="Blast:Glycine receptor subunit alpha-3"/>
    <property type="match status" value="1"/>
</dbReference>
<reference evidence="28 29" key="1">
    <citation type="submission" date="2020-08" db="EMBL/GenBank/DDBJ databases">
        <title>Aphidius gifuensis genome sequencing and assembly.</title>
        <authorList>
            <person name="Du Z."/>
        </authorList>
    </citation>
    <scope>NUCLEOTIDE SEQUENCE [LARGE SCALE GENOMIC DNA]</scope>
    <source>
        <strain evidence="28">YNYX2018</strain>
        <tissue evidence="28">Adults</tissue>
    </source>
</reference>
<dbReference type="SUPFAM" id="SSF63712">
    <property type="entry name" value="Nicotinic receptor ligand binding domain-like"/>
    <property type="match status" value="1"/>
</dbReference>
<dbReference type="InterPro" id="IPR001752">
    <property type="entry name" value="Kinesin_motor_dom"/>
</dbReference>
<evidence type="ECO:0000256" key="15">
    <source>
        <dbReference type="ARBA" id="ARBA00023180"/>
    </source>
</evidence>
<evidence type="ECO:0000256" key="24">
    <source>
        <dbReference type="SAM" id="Coils"/>
    </source>
</evidence>
<keyword evidence="4" id="KW-1003">Cell membrane</keyword>
<dbReference type="CDD" id="cd19049">
    <property type="entry name" value="LGIC_TM_anion"/>
    <property type="match status" value="1"/>
</dbReference>
<keyword evidence="3" id="KW-0813">Transport</keyword>
<evidence type="ECO:0000256" key="16">
    <source>
        <dbReference type="ARBA" id="ARBA00023212"/>
    </source>
</evidence>
<evidence type="ECO:0000256" key="19">
    <source>
        <dbReference type="ARBA" id="ARBA00051122"/>
    </source>
</evidence>
<comment type="similarity">
    <text evidence="20">Belongs to the ligand-gated ion channel (TC 1.A.9) family.</text>
</comment>
<feature type="transmembrane region" description="Helical" evidence="26">
    <location>
        <begin position="7"/>
        <end position="26"/>
    </location>
</feature>
<evidence type="ECO:0000256" key="12">
    <source>
        <dbReference type="ARBA" id="ARBA00023065"/>
    </source>
</evidence>
<dbReference type="Pfam" id="PF02931">
    <property type="entry name" value="Neur_chan_LBD"/>
    <property type="match status" value="1"/>
</dbReference>
<dbReference type="Gene3D" id="1.20.58.390">
    <property type="entry name" value="Neurotransmitter-gated ion-channel transmembrane domain"/>
    <property type="match status" value="1"/>
</dbReference>
<dbReference type="Gene3D" id="2.70.170.10">
    <property type="entry name" value="Neurotransmitter-gated ion-channel ligand-binding domain"/>
    <property type="match status" value="1"/>
</dbReference>
<dbReference type="InterPro" id="IPR036719">
    <property type="entry name" value="Neuro-gated_channel_TM_sf"/>
</dbReference>
<keyword evidence="18" id="KW-0407">Ion channel</keyword>
<dbReference type="InterPro" id="IPR027640">
    <property type="entry name" value="Kinesin-like_fam"/>
</dbReference>
<keyword evidence="12" id="KW-0406">Ion transport</keyword>
<dbReference type="GO" id="GO:0005886">
    <property type="term" value="C:plasma membrane"/>
    <property type="evidence" value="ECO:0007669"/>
    <property type="project" value="UniProtKB-SubCell"/>
</dbReference>
<evidence type="ECO:0000313" key="29">
    <source>
        <dbReference type="Proteomes" id="UP000639338"/>
    </source>
</evidence>
<comment type="caution">
    <text evidence="28">The sequence shown here is derived from an EMBL/GenBank/DDBJ whole genome shotgun (WGS) entry which is preliminary data.</text>
</comment>
<feature type="transmembrane region" description="Helical" evidence="26">
    <location>
        <begin position="333"/>
        <end position="356"/>
    </location>
</feature>
<keyword evidence="6" id="KW-0493">Microtubule</keyword>